<reference evidence="4" key="1">
    <citation type="submission" date="2023-07" db="EMBL/GenBank/DDBJ databases">
        <title>30 novel species of actinomycetes from the DSMZ collection.</title>
        <authorList>
            <person name="Nouioui I."/>
        </authorList>
    </citation>
    <scope>NUCLEOTIDE SEQUENCE [LARGE SCALE GENOMIC DNA]</scope>
    <source>
        <strain evidence="4">DSM 41886</strain>
    </source>
</reference>
<evidence type="ECO:0000313" key="4">
    <source>
        <dbReference type="Proteomes" id="UP001183615"/>
    </source>
</evidence>
<evidence type="ECO:0000313" key="3">
    <source>
        <dbReference type="EMBL" id="MDT0441683.1"/>
    </source>
</evidence>
<dbReference type="EMBL" id="JAVREV010000002">
    <property type="protein sequence ID" value="MDT0441683.1"/>
    <property type="molecule type" value="Genomic_DNA"/>
</dbReference>
<protein>
    <recommendedName>
        <fullName evidence="5">Integral membrane protein</fullName>
    </recommendedName>
</protein>
<proteinExistence type="predicted"/>
<sequence>MYGPPPVRPRTGARALVVRWLFALFPIGSLGLLAWVPSLRFAVLRGRGTDWAVFSLFCSLTVAEVVLISAVPDDESNLSAFAGFYALAYLVGATVHAVRADRFPRRAAVPPGHVPPGHVPPPPAHRPVAPRPHPGAVAAPRATSPRMRQVASELDELGALLRGQEGR</sequence>
<dbReference type="Proteomes" id="UP001183615">
    <property type="component" value="Unassembled WGS sequence"/>
</dbReference>
<organism evidence="3 4">
    <name type="scientific">Streptomyces johnsoniae</name>
    <dbReference type="NCBI Taxonomy" id="3075532"/>
    <lineage>
        <taxon>Bacteria</taxon>
        <taxon>Bacillati</taxon>
        <taxon>Actinomycetota</taxon>
        <taxon>Actinomycetes</taxon>
        <taxon>Kitasatosporales</taxon>
        <taxon>Streptomycetaceae</taxon>
        <taxon>Streptomyces</taxon>
    </lineage>
</organism>
<evidence type="ECO:0000256" key="2">
    <source>
        <dbReference type="SAM" id="Phobius"/>
    </source>
</evidence>
<feature type="compositionally biased region" description="Pro residues" evidence="1">
    <location>
        <begin position="112"/>
        <end position="133"/>
    </location>
</feature>
<keyword evidence="2" id="KW-0472">Membrane</keyword>
<dbReference type="RefSeq" id="WP_311615688.1">
    <property type="nucleotide sequence ID" value="NZ_JAVREV010000002.1"/>
</dbReference>
<keyword evidence="2" id="KW-0812">Transmembrane</keyword>
<feature type="region of interest" description="Disordered" evidence="1">
    <location>
        <begin position="109"/>
        <end position="148"/>
    </location>
</feature>
<feature type="transmembrane region" description="Helical" evidence="2">
    <location>
        <begin position="78"/>
        <end position="98"/>
    </location>
</feature>
<keyword evidence="4" id="KW-1185">Reference proteome</keyword>
<name>A0ABU2RY42_9ACTN</name>
<keyword evidence="2" id="KW-1133">Transmembrane helix</keyword>
<feature type="transmembrane region" description="Helical" evidence="2">
    <location>
        <begin position="20"/>
        <end position="39"/>
    </location>
</feature>
<comment type="caution">
    <text evidence="3">The sequence shown here is derived from an EMBL/GenBank/DDBJ whole genome shotgun (WGS) entry which is preliminary data.</text>
</comment>
<accession>A0ABU2RY42</accession>
<gene>
    <name evidence="3" type="ORF">RM779_03590</name>
</gene>
<evidence type="ECO:0008006" key="5">
    <source>
        <dbReference type="Google" id="ProtNLM"/>
    </source>
</evidence>
<feature type="transmembrane region" description="Helical" evidence="2">
    <location>
        <begin position="51"/>
        <end position="72"/>
    </location>
</feature>
<evidence type="ECO:0000256" key="1">
    <source>
        <dbReference type="SAM" id="MobiDB-lite"/>
    </source>
</evidence>